<evidence type="ECO:0000313" key="2">
    <source>
        <dbReference type="EMBL" id="TFB00199.1"/>
    </source>
</evidence>
<keyword evidence="3" id="KW-1185">Reference proteome</keyword>
<protein>
    <submittedName>
        <fullName evidence="2">Uncharacterized protein</fullName>
    </submittedName>
</protein>
<sequence>MGRLVCEFFPCPLFSFSLQVSAAVCFFCYCSYNLQALTSGWGIIVSISFRRFKEQVLLKGLGFSVVFFFCFFICMEQRRRVWQVREEGESKKKYRKQMQGCCTEE</sequence>
<accession>A0ABY2GWX0</accession>
<proteinExistence type="predicted"/>
<keyword evidence="1" id="KW-0812">Transmembrane</keyword>
<evidence type="ECO:0000256" key="1">
    <source>
        <dbReference type="SAM" id="Phobius"/>
    </source>
</evidence>
<dbReference type="Proteomes" id="UP001642720">
    <property type="component" value="Unassembled WGS sequence"/>
</dbReference>
<keyword evidence="1" id="KW-0472">Membrane</keyword>
<dbReference type="EMBL" id="PPTA01000011">
    <property type="protein sequence ID" value="TFB00199.1"/>
    <property type="molecule type" value="Genomic_DNA"/>
</dbReference>
<keyword evidence="1" id="KW-1133">Transmembrane helix</keyword>
<feature type="transmembrane region" description="Helical" evidence="1">
    <location>
        <begin position="56"/>
        <end position="75"/>
    </location>
</feature>
<name>A0ABY2GWX0_9HYPO</name>
<reference evidence="2 3" key="1">
    <citation type="submission" date="2018-01" db="EMBL/GenBank/DDBJ databases">
        <title>Genome characterization of the sugarcane-associated fungus Trichoderma ghanense CCMA-1212 and their application in lignocelulose bioconversion.</title>
        <authorList>
            <person name="Steindorff A.S."/>
            <person name="Mendes T.D."/>
            <person name="Vilela E.S.D."/>
            <person name="Rodrigues D.S."/>
            <person name="Formighieri E.F."/>
            <person name="Melo I.S."/>
            <person name="Favaro L.C.L."/>
        </authorList>
    </citation>
    <scope>NUCLEOTIDE SEQUENCE [LARGE SCALE GENOMIC DNA]</scope>
    <source>
        <strain evidence="2 3">CCMA-1212</strain>
    </source>
</reference>
<organism evidence="2 3">
    <name type="scientific">Trichoderma ghanense</name>
    <dbReference type="NCBI Taxonomy" id="65468"/>
    <lineage>
        <taxon>Eukaryota</taxon>
        <taxon>Fungi</taxon>
        <taxon>Dikarya</taxon>
        <taxon>Ascomycota</taxon>
        <taxon>Pezizomycotina</taxon>
        <taxon>Sordariomycetes</taxon>
        <taxon>Hypocreomycetidae</taxon>
        <taxon>Hypocreales</taxon>
        <taxon>Hypocreaceae</taxon>
        <taxon>Trichoderma</taxon>
    </lineage>
</organism>
<comment type="caution">
    <text evidence="2">The sequence shown here is derived from an EMBL/GenBank/DDBJ whole genome shotgun (WGS) entry which is preliminary data.</text>
</comment>
<gene>
    <name evidence="2" type="ORF">CCMA1212_007830</name>
</gene>
<dbReference type="RefSeq" id="XP_073556400.1">
    <property type="nucleotide sequence ID" value="XM_073704991.1"/>
</dbReference>
<evidence type="ECO:0000313" key="3">
    <source>
        <dbReference type="Proteomes" id="UP001642720"/>
    </source>
</evidence>
<dbReference type="GeneID" id="300579441"/>